<comment type="caution">
    <text evidence="2">The sequence shown here is derived from an EMBL/GenBank/DDBJ whole genome shotgun (WGS) entry which is preliminary data.</text>
</comment>
<proteinExistence type="predicted"/>
<reference evidence="2 3" key="1">
    <citation type="submission" date="2020-04" db="EMBL/GenBank/DDBJ databases">
        <title>MicrobeNet Type strains.</title>
        <authorList>
            <person name="Nicholson A.C."/>
        </authorList>
    </citation>
    <scope>NUCLEOTIDE SEQUENCE [LARGE SCALE GENOMIC DNA]</scope>
    <source>
        <strain evidence="2 3">ATCC BAA-789</strain>
    </source>
</reference>
<dbReference type="EMBL" id="JAAXOW010000004">
    <property type="protein sequence ID" value="NKX93966.1"/>
    <property type="molecule type" value="Genomic_DNA"/>
</dbReference>
<organism evidence="2 3">
    <name type="scientific">Sanguibacter hominis ATCC BAA-789</name>
    <dbReference type="NCBI Taxonomy" id="1312740"/>
    <lineage>
        <taxon>Bacteria</taxon>
        <taxon>Bacillati</taxon>
        <taxon>Actinomycetota</taxon>
        <taxon>Actinomycetes</taxon>
        <taxon>Micrococcales</taxon>
        <taxon>Sanguibacteraceae</taxon>
        <taxon>Sanguibacter</taxon>
    </lineage>
</organism>
<dbReference type="AlphaFoldDB" id="A0A9X5IT75"/>
<feature type="region of interest" description="Disordered" evidence="1">
    <location>
        <begin position="103"/>
        <end position="151"/>
    </location>
</feature>
<sequence length="175" mass="19400">MTELKSTATALKEQQRKLLQLHYQDALPADLLKEEQGRIGKELAGVQHELDAATSDHDDVLTNLSDALTLAEDCDQMYKSVPDHIKRQLNQVFYTVVHINPNDHGGSAPTVNSRSPSARSSTPPYVTPQELTSPHAAVQTQTSPPRRAGLFNQDLYNTGRRTLPTLLMSAVLLRY</sequence>
<dbReference type="Proteomes" id="UP000774283">
    <property type="component" value="Unassembled WGS sequence"/>
</dbReference>
<keyword evidence="3" id="KW-1185">Reference proteome</keyword>
<protein>
    <submittedName>
        <fullName evidence="2">Uncharacterized protein</fullName>
    </submittedName>
</protein>
<dbReference type="RefSeq" id="WP_168448032.1">
    <property type="nucleotide sequence ID" value="NZ_JAAXOW010000004.1"/>
</dbReference>
<feature type="compositionally biased region" description="Low complexity" evidence="1">
    <location>
        <begin position="113"/>
        <end position="124"/>
    </location>
</feature>
<accession>A0A9X5IT75</accession>
<name>A0A9X5IT75_9MICO</name>
<evidence type="ECO:0000313" key="3">
    <source>
        <dbReference type="Proteomes" id="UP000774283"/>
    </source>
</evidence>
<gene>
    <name evidence="2" type="ORF">HF995_11920</name>
</gene>
<evidence type="ECO:0000256" key="1">
    <source>
        <dbReference type="SAM" id="MobiDB-lite"/>
    </source>
</evidence>
<evidence type="ECO:0000313" key="2">
    <source>
        <dbReference type="EMBL" id="NKX93966.1"/>
    </source>
</evidence>